<proteinExistence type="predicted"/>
<dbReference type="GO" id="GO:0042800">
    <property type="term" value="F:histone H3K4 methyltransferase activity"/>
    <property type="evidence" value="ECO:0007669"/>
    <property type="project" value="EnsemblFungi"/>
</dbReference>
<dbReference type="STRING" id="1071381.G8BXX9"/>
<sequence>MFLMVEKYGIIANMSGDTDKAQELADLFKKHGYFDKLKQDILNKRIENGEQSAQLQELVKLKVAQIVNEMVNSNEDLIFKNRGSTTALIEGQIVKDGYAKLNTGENGINLTEVIEESMSSEDMKNDIFKVLENLDKDLMKS</sequence>
<evidence type="ECO:0000259" key="1">
    <source>
        <dbReference type="Pfam" id="PF05205"/>
    </source>
</evidence>
<dbReference type="eggNOG" id="ENOG502S9A4">
    <property type="taxonomic scope" value="Eukaryota"/>
</dbReference>
<dbReference type="OMA" id="WNKDEST"/>
<organism evidence="2 3">
    <name type="scientific">Tetrapisispora phaffii (strain ATCC 24235 / CBS 4417 / NBRC 1672 / NRRL Y-8282 / UCD 70-5)</name>
    <name type="common">Yeast</name>
    <name type="synonym">Fabospora phaffii</name>
    <dbReference type="NCBI Taxonomy" id="1071381"/>
    <lineage>
        <taxon>Eukaryota</taxon>
        <taxon>Fungi</taxon>
        <taxon>Dikarya</taxon>
        <taxon>Ascomycota</taxon>
        <taxon>Saccharomycotina</taxon>
        <taxon>Saccharomycetes</taxon>
        <taxon>Saccharomycetales</taxon>
        <taxon>Saccharomycetaceae</taxon>
        <taxon>Tetrapisispora</taxon>
    </lineage>
</organism>
<dbReference type="Proteomes" id="UP000005666">
    <property type="component" value="Chromosome 9"/>
</dbReference>
<dbReference type="HOGENOM" id="CLU_139264_0_0_1"/>
<accession>G8BXX9</accession>
<dbReference type="OrthoDB" id="5579731at2759"/>
<protein>
    <recommendedName>
        <fullName evidence="1">BOD1/SHG1 domain-containing protein</fullName>
    </recommendedName>
</protein>
<evidence type="ECO:0000313" key="2">
    <source>
        <dbReference type="EMBL" id="CCE64757.1"/>
    </source>
</evidence>
<dbReference type="Pfam" id="PF05205">
    <property type="entry name" value="COMPASS-Shg1"/>
    <property type="match status" value="1"/>
</dbReference>
<reference evidence="2 3" key="1">
    <citation type="journal article" date="2011" name="Proc. Natl. Acad. Sci. U.S.A.">
        <title>Evolutionary erosion of yeast sex chromosomes by mating-type switching accidents.</title>
        <authorList>
            <person name="Gordon J.L."/>
            <person name="Armisen D."/>
            <person name="Proux-Wera E."/>
            <person name="Oheigeartaigh S.S."/>
            <person name="Byrne K.P."/>
            <person name="Wolfe K.H."/>
        </authorList>
    </citation>
    <scope>NUCLEOTIDE SEQUENCE [LARGE SCALE GENOMIC DNA]</scope>
    <source>
        <strain evidence="3">ATCC 24235 / CBS 4417 / NBRC 1672 / NRRL Y-8282 / UCD 70-5</strain>
    </source>
</reference>
<dbReference type="KEGG" id="tpf:TPHA_0I02560"/>
<dbReference type="InterPro" id="IPR055264">
    <property type="entry name" value="BOD1/SHG1_dom"/>
</dbReference>
<dbReference type="EMBL" id="HE612864">
    <property type="protein sequence ID" value="CCE64757.1"/>
    <property type="molecule type" value="Genomic_DNA"/>
</dbReference>
<dbReference type="GO" id="GO:0048188">
    <property type="term" value="C:Set1C/COMPASS complex"/>
    <property type="evidence" value="ECO:0007669"/>
    <property type="project" value="EnsemblFungi"/>
</dbReference>
<dbReference type="GeneID" id="11534541"/>
<dbReference type="RefSeq" id="XP_003687191.1">
    <property type="nucleotide sequence ID" value="XM_003687143.1"/>
</dbReference>
<evidence type="ECO:0000313" key="3">
    <source>
        <dbReference type="Proteomes" id="UP000005666"/>
    </source>
</evidence>
<gene>
    <name evidence="2" type="primary">TPHA0I02560</name>
    <name evidence="2" type="ordered locus">TPHA_0I02560</name>
</gene>
<dbReference type="AlphaFoldDB" id="G8BXX9"/>
<name>G8BXX9_TETPH</name>
<keyword evidence="3" id="KW-1185">Reference proteome</keyword>
<feature type="domain" description="BOD1/SHG1" evidence="1">
    <location>
        <begin position="24"/>
        <end position="126"/>
    </location>
</feature>